<dbReference type="AlphaFoldDB" id="A0A3B0RGE7"/>
<accession>A0A3B0RGE7</accession>
<organism evidence="1">
    <name type="scientific">hydrothermal vent metagenome</name>
    <dbReference type="NCBI Taxonomy" id="652676"/>
    <lineage>
        <taxon>unclassified sequences</taxon>
        <taxon>metagenomes</taxon>
        <taxon>ecological metagenomes</taxon>
    </lineage>
</organism>
<dbReference type="EMBL" id="UOEE01000031">
    <property type="protein sequence ID" value="VAV87198.1"/>
    <property type="molecule type" value="Genomic_DNA"/>
</dbReference>
<sequence>HATGDDDLDVVSQSLIKYIQAVGISGLLKPELVRLHLEAVRQLIMSDKQSNRQTIVSQLATTVDGALRVKRQA</sequence>
<protein>
    <submittedName>
        <fullName evidence="1">Uncharacterized protein</fullName>
    </submittedName>
</protein>
<proteinExistence type="predicted"/>
<evidence type="ECO:0000313" key="1">
    <source>
        <dbReference type="EMBL" id="VAV87198.1"/>
    </source>
</evidence>
<feature type="non-terminal residue" evidence="1">
    <location>
        <position position="1"/>
    </location>
</feature>
<gene>
    <name evidence="1" type="ORF">MNBD_ALPHA06-2170</name>
</gene>
<name>A0A3B0RGE7_9ZZZZ</name>
<reference evidence="1" key="1">
    <citation type="submission" date="2018-06" db="EMBL/GenBank/DDBJ databases">
        <authorList>
            <person name="Zhirakovskaya E."/>
        </authorList>
    </citation>
    <scope>NUCLEOTIDE SEQUENCE</scope>
</reference>